<dbReference type="NCBIfam" id="NF041502">
    <property type="entry name" value="integrase_1"/>
    <property type="match status" value="1"/>
</dbReference>
<dbReference type="EMBL" id="JACHXS010000005">
    <property type="protein sequence ID" value="MBB3222118.1"/>
    <property type="molecule type" value="Genomic_DNA"/>
</dbReference>
<keyword evidence="1" id="KW-0233">DNA recombination</keyword>
<dbReference type="InterPro" id="IPR048120">
    <property type="entry name" value="Integrase-like"/>
</dbReference>
<protein>
    <submittedName>
        <fullName evidence="2 3">Integrase</fullName>
    </submittedName>
</protein>
<evidence type="ECO:0000256" key="1">
    <source>
        <dbReference type="ARBA" id="ARBA00023172"/>
    </source>
</evidence>
<dbReference type="GO" id="GO:0015074">
    <property type="term" value="P:DNA integration"/>
    <property type="evidence" value="ECO:0007669"/>
    <property type="project" value="InterPro"/>
</dbReference>
<dbReference type="GO" id="GO:0006310">
    <property type="term" value="P:DNA recombination"/>
    <property type="evidence" value="ECO:0007669"/>
    <property type="project" value="UniProtKB-KW"/>
</dbReference>
<dbReference type="SUPFAM" id="SSF56349">
    <property type="entry name" value="DNA breaking-rejoining enzymes"/>
    <property type="match status" value="1"/>
</dbReference>
<evidence type="ECO:0000313" key="4">
    <source>
        <dbReference type="Proteomes" id="UP000298763"/>
    </source>
</evidence>
<gene>
    <name evidence="3" type="ORF">FCL38_19475</name>
    <name evidence="2" type="ORF">FHS02_002937</name>
</gene>
<dbReference type="Proteomes" id="UP000298763">
    <property type="component" value="Chromosome"/>
</dbReference>
<dbReference type="Proteomes" id="UP000584325">
    <property type="component" value="Unassembled WGS sequence"/>
</dbReference>
<dbReference type="InterPro" id="IPR011010">
    <property type="entry name" value="DNA_brk_join_enz"/>
</dbReference>
<reference evidence="2 5" key="2">
    <citation type="submission" date="2020-08" db="EMBL/GenBank/DDBJ databases">
        <title>Genomic Encyclopedia of Type Strains, Phase III (KMG-III): the genomes of soil and plant-associated and newly described type strains.</title>
        <authorList>
            <person name="Whitman W."/>
        </authorList>
    </citation>
    <scope>NUCLEOTIDE SEQUENCE [LARGE SCALE GENOMIC DNA]</scope>
    <source>
        <strain evidence="2 5">CECT 7753</strain>
    </source>
</reference>
<sequence>MNSIIATDLQRNFFDAQLPLSVRLRSKAVFNPEGDHWKFIDGIYQVYMNFTDLPAQVFPLVLNAKFVLISFLERNAPTYAVNMYRVFSRLADVIVMTATDEVEAITEAHVLNYVAAHRHNQGEEGTLSAFIARWEELGLPGLSAEAAEVLRRMTKKGNVKGKAVRTLDPIEGPFTDLEVQLLTQALDIAYVDGALAPKYYFLTYLAMLTGQRASQYCALKVCDLIVKKDVSGAVTYEISIPKAKLRGASIRDEFLVRPLLRQFGEGLAAYVSDVRAHYPHLGQNAPMFPTDVNSEVEQLDSDFAEHWTPSTLARAFRSTLSHIVPLSPRTSAPMHMVIGRFRDTLGTRAAQEGFGELVIAEILGHVDTQNVKCYVAVVPEIAKRLDRALSKDLAPIANAFVGKIIANPSDATRFGDASSDIIDYRNSGEQVGACGTTYNCKFNAPVACYTCPKFEAWLDAPHVALYEQLEREREVALEVSGERMAAVNDLTMLAIKNVIDECARMRAMNKNDIHE</sequence>
<organism evidence="2 5">
    <name type="scientific">Pseudoduganella umbonata</name>
    <dbReference type="NCBI Taxonomy" id="864828"/>
    <lineage>
        <taxon>Bacteria</taxon>
        <taxon>Pseudomonadati</taxon>
        <taxon>Pseudomonadota</taxon>
        <taxon>Betaproteobacteria</taxon>
        <taxon>Burkholderiales</taxon>
        <taxon>Oxalobacteraceae</taxon>
        <taxon>Telluria group</taxon>
        <taxon>Pseudoduganella</taxon>
    </lineage>
</organism>
<name>A0A4P8HRA4_9BURK</name>
<accession>A0A4P8HRA4</accession>
<proteinExistence type="predicted"/>
<dbReference type="InterPro" id="IPR013762">
    <property type="entry name" value="Integrase-like_cat_sf"/>
</dbReference>
<dbReference type="AlphaFoldDB" id="A0A4P8HRA4"/>
<reference evidence="3 4" key="1">
    <citation type="submission" date="2019-05" db="EMBL/GenBank/DDBJ databases">
        <title>Draft Genome Sequences of Six Type Strains of the Genus Massilia.</title>
        <authorList>
            <person name="Miess H."/>
            <person name="Frediansyhah A."/>
            <person name="Gross H."/>
        </authorList>
    </citation>
    <scope>NUCLEOTIDE SEQUENCE [LARGE SCALE GENOMIC DNA]</scope>
    <source>
        <strain evidence="3 4">DSMZ 26121</strain>
    </source>
</reference>
<dbReference type="OrthoDB" id="8368662at2"/>
<dbReference type="EMBL" id="CP040017">
    <property type="protein sequence ID" value="QCP12357.1"/>
    <property type="molecule type" value="Genomic_DNA"/>
</dbReference>
<dbReference type="GO" id="GO:0003677">
    <property type="term" value="F:DNA binding"/>
    <property type="evidence" value="ECO:0007669"/>
    <property type="project" value="InterPro"/>
</dbReference>
<evidence type="ECO:0000313" key="3">
    <source>
        <dbReference type="EMBL" id="QCP12357.1"/>
    </source>
</evidence>
<dbReference type="CDD" id="cd00397">
    <property type="entry name" value="DNA_BRE_C"/>
    <property type="match status" value="1"/>
</dbReference>
<dbReference type="Gene3D" id="1.10.443.10">
    <property type="entry name" value="Intergrase catalytic core"/>
    <property type="match status" value="1"/>
</dbReference>
<evidence type="ECO:0000313" key="2">
    <source>
        <dbReference type="EMBL" id="MBB3222118.1"/>
    </source>
</evidence>
<dbReference type="RefSeq" id="WP_137315193.1">
    <property type="nucleotide sequence ID" value="NZ_CP040017.1"/>
</dbReference>
<evidence type="ECO:0000313" key="5">
    <source>
        <dbReference type="Proteomes" id="UP000584325"/>
    </source>
</evidence>
<keyword evidence="4" id="KW-1185">Reference proteome</keyword>